<reference evidence="2 3" key="2">
    <citation type="submission" date="2013-09" db="EMBL/GenBank/DDBJ databases">
        <title>Whole genome comparison of six Crocosphaera watsonii strains with differing phenotypes.</title>
        <authorList>
            <person name="Bench S.R."/>
            <person name="Heller P."/>
            <person name="Frank I."/>
            <person name="Arciniega M."/>
            <person name="Shilova I.N."/>
            <person name="Zehr J.P."/>
        </authorList>
    </citation>
    <scope>NUCLEOTIDE SEQUENCE [LARGE SCALE GENOMIC DNA]</scope>
    <source>
        <strain evidence="2 3">WH 8502</strain>
    </source>
</reference>
<comment type="caution">
    <text evidence="2">The sequence shown here is derived from an EMBL/GenBank/DDBJ whole genome shotgun (WGS) entry which is preliminary data.</text>
</comment>
<proteinExistence type="predicted"/>
<feature type="transmembrane region" description="Helical" evidence="1">
    <location>
        <begin position="111"/>
        <end position="130"/>
    </location>
</feature>
<evidence type="ECO:0000256" key="1">
    <source>
        <dbReference type="SAM" id="Phobius"/>
    </source>
</evidence>
<sequence length="529" mass="61499">MKCIKCGKDNNLKDRKANKDRCYYCGHQFAFEKKVPTENAKFTYLFFANVLNSISAQKTLFFTSKKLGYFLDKRLKPKYSDAGYRAIFILIFFNIWFTDFVGIFPSMGIGNISFSLPSWIINLLFVISFYQATISEDNNYKIRKTCSGNLIIYGIFILVIGICVSIPFLNSSLFFALFTLLGIDCSRYSNLKERIANNDCGDYYKHNFALKPIEMKGNAKFTDTFFAKVLSDISADNTLFFTRKQFDYFLDKQLKIESIGLGEVIIFICLIGQPFFMFIVAFFLAVIRLNIALPLALWIINLLFIMVIYKQMISEYNSYQNRKYYSRMLIIYGIFFLVVGIYLSITLWNSFLFFALFTLFGMRGIYLGIINQINRSMSQLLIVSQSEVAQWLNRWQEINGSLYYLLSSPNTEQFNPVNLENNSYSFDRAIICDKPEIAQFLIRNNFHFENNCAVLSIDGYPQEIFNTVMEMLKRNPDLQVYGLHDASPKGVSLIYELRNNEQWFKDSSVNIYDLGISPRQILKNPKYVI</sequence>
<dbReference type="AlphaFoldDB" id="T2IJ13"/>
<dbReference type="EMBL" id="CAQK01000725">
    <property type="protein sequence ID" value="CCQ52864.1"/>
    <property type="molecule type" value="Genomic_DNA"/>
</dbReference>
<keyword evidence="1" id="KW-0812">Transmembrane</keyword>
<dbReference type="GO" id="GO:0003677">
    <property type="term" value="F:DNA binding"/>
    <property type="evidence" value="ECO:0007669"/>
    <property type="project" value="InterPro"/>
</dbReference>
<accession>T2IJ13</accession>
<name>T2IJ13_CROWT</name>
<protein>
    <submittedName>
        <fullName evidence="2">Uncharacterized protein</fullName>
    </submittedName>
</protein>
<dbReference type="GO" id="GO:0005694">
    <property type="term" value="C:chromosome"/>
    <property type="evidence" value="ECO:0007669"/>
    <property type="project" value="InterPro"/>
</dbReference>
<feature type="transmembrane region" description="Helical" evidence="1">
    <location>
        <begin position="329"/>
        <end position="345"/>
    </location>
</feature>
<dbReference type="Proteomes" id="UP000018348">
    <property type="component" value="Unassembled WGS sequence"/>
</dbReference>
<gene>
    <name evidence="2" type="ORF">CWATWH8502_4110</name>
</gene>
<dbReference type="RefSeq" id="WP_021831644.1">
    <property type="nucleotide sequence ID" value="NZ_CAQK01000725.1"/>
</dbReference>
<feature type="transmembrane region" description="Helical" evidence="1">
    <location>
        <begin position="291"/>
        <end position="309"/>
    </location>
</feature>
<organism evidence="2 3">
    <name type="scientific">Crocosphaera watsonii WH 8502</name>
    <dbReference type="NCBI Taxonomy" id="423474"/>
    <lineage>
        <taxon>Bacteria</taxon>
        <taxon>Bacillati</taxon>
        <taxon>Cyanobacteriota</taxon>
        <taxon>Cyanophyceae</taxon>
        <taxon>Oscillatoriophycideae</taxon>
        <taxon>Chroococcales</taxon>
        <taxon>Aphanothecaceae</taxon>
        <taxon>Crocosphaera</taxon>
    </lineage>
</organism>
<keyword evidence="1" id="KW-0472">Membrane</keyword>
<evidence type="ECO:0000313" key="2">
    <source>
        <dbReference type="EMBL" id="CCQ52864.1"/>
    </source>
</evidence>
<keyword evidence="1" id="KW-1133">Transmembrane helix</keyword>
<reference evidence="2 3" key="1">
    <citation type="submission" date="2013-01" db="EMBL/GenBank/DDBJ databases">
        <authorList>
            <person name="Bench S."/>
        </authorList>
    </citation>
    <scope>NUCLEOTIDE SEQUENCE [LARGE SCALE GENOMIC DNA]</scope>
    <source>
        <strain evidence="2 3">WH 8502</strain>
    </source>
</reference>
<feature type="transmembrane region" description="Helical" evidence="1">
    <location>
        <begin position="82"/>
        <end position="104"/>
    </location>
</feature>
<feature type="transmembrane region" description="Helical" evidence="1">
    <location>
        <begin position="264"/>
        <end position="285"/>
    </location>
</feature>
<evidence type="ECO:0000313" key="3">
    <source>
        <dbReference type="Proteomes" id="UP000018348"/>
    </source>
</evidence>
<feature type="transmembrane region" description="Helical" evidence="1">
    <location>
        <begin position="150"/>
        <end position="183"/>
    </location>
</feature>
<feature type="transmembrane region" description="Helical" evidence="1">
    <location>
        <begin position="351"/>
        <end position="370"/>
    </location>
</feature>
<dbReference type="InterPro" id="IPR036078">
    <property type="entry name" value="Spo11/TopoVI_A_sf"/>
</dbReference>
<dbReference type="Gene3D" id="3.40.1360.10">
    <property type="match status" value="1"/>
</dbReference>
<dbReference type="SUPFAM" id="SSF56726">
    <property type="entry name" value="DNA topoisomerase IV, alpha subunit"/>
    <property type="match status" value="1"/>
</dbReference>